<organism evidence="8 9">
    <name type="scientific">Haloplasma contractile SSD-17B</name>
    <dbReference type="NCBI Taxonomy" id="1033810"/>
    <lineage>
        <taxon>Bacteria</taxon>
        <taxon>Bacillati</taxon>
        <taxon>Mycoplasmatota</taxon>
        <taxon>Mollicutes</taxon>
        <taxon>Haloplasmatales</taxon>
        <taxon>Haloplasmataceae</taxon>
        <taxon>Haloplasma</taxon>
    </lineage>
</organism>
<dbReference type="InterPro" id="IPR037294">
    <property type="entry name" value="ABC_BtuC-like"/>
</dbReference>
<reference evidence="8 9" key="2">
    <citation type="journal article" date="2013" name="PLoS ONE">
        <title>INDIGO - INtegrated Data Warehouse of MIcrobial GenOmes with Examples from the Red Sea Extremophiles.</title>
        <authorList>
            <person name="Alam I."/>
            <person name="Antunes A."/>
            <person name="Kamau A.A."/>
            <person name="Ba Alawi W."/>
            <person name="Kalkatawi M."/>
            <person name="Stingl U."/>
            <person name="Bajic V.B."/>
        </authorList>
    </citation>
    <scope>NUCLEOTIDE SEQUENCE [LARGE SCALE GENOMIC DNA]</scope>
    <source>
        <strain evidence="8 9">SSD-17B</strain>
    </source>
</reference>
<accession>U2EAF0</accession>
<dbReference type="RefSeq" id="WP_008827321.1">
    <property type="nucleotide sequence ID" value="NZ_AFNU02000006.1"/>
</dbReference>
<evidence type="ECO:0000256" key="5">
    <source>
        <dbReference type="ARBA" id="ARBA00023136"/>
    </source>
</evidence>
<reference evidence="8 9" key="1">
    <citation type="journal article" date="2011" name="J. Bacteriol.">
        <title>Genome sequence of Haloplasma contractile, an unusual contractile bacterium from a deep-sea anoxic brine lake.</title>
        <authorList>
            <person name="Antunes A."/>
            <person name="Alam I."/>
            <person name="El Dorry H."/>
            <person name="Siam R."/>
            <person name="Robertson A."/>
            <person name="Bajic V.B."/>
            <person name="Stingl U."/>
        </authorList>
    </citation>
    <scope>NUCLEOTIDE SEQUENCE [LARGE SCALE GENOMIC DNA]</scope>
    <source>
        <strain evidence="8 9">SSD-17B</strain>
    </source>
</reference>
<gene>
    <name evidence="8" type="ORF">HLPCO_001987</name>
</gene>
<dbReference type="Proteomes" id="UP000005707">
    <property type="component" value="Unassembled WGS sequence"/>
</dbReference>
<dbReference type="GO" id="GO:0010043">
    <property type="term" value="P:response to zinc ion"/>
    <property type="evidence" value="ECO:0007669"/>
    <property type="project" value="TreeGrafter"/>
</dbReference>
<keyword evidence="6" id="KW-0813">Transport</keyword>
<keyword evidence="3 6" id="KW-0812">Transmembrane</keyword>
<comment type="similarity">
    <text evidence="2 6">Belongs to the ABC-3 integral membrane protein family.</text>
</comment>
<feature type="transmembrane region" description="Helical" evidence="7">
    <location>
        <begin position="51"/>
        <end position="69"/>
    </location>
</feature>
<dbReference type="eggNOG" id="COG1108">
    <property type="taxonomic scope" value="Bacteria"/>
</dbReference>
<evidence type="ECO:0000256" key="7">
    <source>
        <dbReference type="SAM" id="Phobius"/>
    </source>
</evidence>
<evidence type="ECO:0000256" key="1">
    <source>
        <dbReference type="ARBA" id="ARBA00004141"/>
    </source>
</evidence>
<evidence type="ECO:0000256" key="3">
    <source>
        <dbReference type="ARBA" id="ARBA00022692"/>
    </source>
</evidence>
<evidence type="ECO:0000313" key="8">
    <source>
        <dbReference type="EMBL" id="ERJ12073.1"/>
    </source>
</evidence>
<dbReference type="OrthoDB" id="9798540at2"/>
<feature type="transmembrane region" description="Helical" evidence="7">
    <location>
        <begin position="110"/>
        <end position="127"/>
    </location>
</feature>
<sequence length="288" mass="31483">MNPITDIIEALQYGFMLKAILVGVLVAVSSALLGIFIVLKKYSMIGDGLAHVSFAAIAISLLLSESPFFRSTISSFIPVESPLILSIILVILASFAILKLNEKANINGDAAIGLVSSFSIAFGYLIIFKSKGINVNLESFLFGNILFINNLDVILSIILSIIVILTIIFLYNSFFSITYDEEFSKVMGLKTKRINYLISILTSITIVLGIRVVGTMLISSMIIFPTVTALQLSKGFKQTIIASCLISVSSVILGIFISYIYDFPPGSMIVMINALFFVIVYMIQKVKL</sequence>
<dbReference type="InParanoid" id="U2EAF0"/>
<dbReference type="Gene3D" id="1.10.3470.10">
    <property type="entry name" value="ABC transporter involved in vitamin B12 uptake, BtuC"/>
    <property type="match status" value="1"/>
</dbReference>
<dbReference type="PANTHER" id="PTHR30477">
    <property type="entry name" value="ABC-TRANSPORTER METAL-BINDING PROTEIN"/>
    <property type="match status" value="1"/>
</dbReference>
<comment type="subcellular location">
    <subcellularLocation>
        <location evidence="6">Cell membrane</location>
        <topology evidence="6">Multi-pass membrane protein</topology>
    </subcellularLocation>
    <subcellularLocation>
        <location evidence="1">Membrane</location>
        <topology evidence="1">Multi-pass membrane protein</topology>
    </subcellularLocation>
</comment>
<evidence type="ECO:0000256" key="6">
    <source>
        <dbReference type="RuleBase" id="RU003943"/>
    </source>
</evidence>
<dbReference type="AlphaFoldDB" id="U2EAF0"/>
<evidence type="ECO:0000256" key="2">
    <source>
        <dbReference type="ARBA" id="ARBA00008034"/>
    </source>
</evidence>
<dbReference type="STRING" id="1033810.HLPCO_001987"/>
<dbReference type="FunCoup" id="U2EAF0">
    <property type="interactions" value="131"/>
</dbReference>
<dbReference type="SUPFAM" id="SSF81345">
    <property type="entry name" value="ABC transporter involved in vitamin B12 uptake, BtuC"/>
    <property type="match status" value="1"/>
</dbReference>
<feature type="transmembrane region" description="Helical" evidence="7">
    <location>
        <begin position="267"/>
        <end position="283"/>
    </location>
</feature>
<evidence type="ECO:0000256" key="4">
    <source>
        <dbReference type="ARBA" id="ARBA00022989"/>
    </source>
</evidence>
<dbReference type="PANTHER" id="PTHR30477:SF0">
    <property type="entry name" value="METAL TRANSPORT SYSTEM MEMBRANE PROTEIN TM_0125-RELATED"/>
    <property type="match status" value="1"/>
</dbReference>
<feature type="transmembrane region" description="Helical" evidence="7">
    <location>
        <begin position="81"/>
        <end position="98"/>
    </location>
</feature>
<keyword evidence="5 7" id="KW-0472">Membrane</keyword>
<dbReference type="CDD" id="cd06550">
    <property type="entry name" value="TM_ABC_iron-siderophores_like"/>
    <property type="match status" value="1"/>
</dbReference>
<feature type="transmembrane region" description="Helical" evidence="7">
    <location>
        <begin position="193"/>
        <end position="210"/>
    </location>
</feature>
<dbReference type="GO" id="GO:0043190">
    <property type="term" value="C:ATP-binding cassette (ABC) transporter complex"/>
    <property type="evidence" value="ECO:0007669"/>
    <property type="project" value="InterPro"/>
</dbReference>
<comment type="caution">
    <text evidence="8">The sequence shown here is derived from an EMBL/GenBank/DDBJ whole genome shotgun (WGS) entry which is preliminary data.</text>
</comment>
<evidence type="ECO:0000313" key="9">
    <source>
        <dbReference type="Proteomes" id="UP000005707"/>
    </source>
</evidence>
<feature type="transmembrane region" description="Helical" evidence="7">
    <location>
        <begin position="20"/>
        <end position="39"/>
    </location>
</feature>
<dbReference type="EMBL" id="AFNU02000006">
    <property type="protein sequence ID" value="ERJ12073.1"/>
    <property type="molecule type" value="Genomic_DNA"/>
</dbReference>
<dbReference type="InterPro" id="IPR001626">
    <property type="entry name" value="ABC_TroCD"/>
</dbReference>
<feature type="transmembrane region" description="Helical" evidence="7">
    <location>
        <begin position="147"/>
        <end position="172"/>
    </location>
</feature>
<keyword evidence="9" id="KW-1185">Reference proteome</keyword>
<dbReference type="Pfam" id="PF00950">
    <property type="entry name" value="ABC-3"/>
    <property type="match status" value="1"/>
</dbReference>
<feature type="transmembrane region" description="Helical" evidence="7">
    <location>
        <begin position="240"/>
        <end position="261"/>
    </location>
</feature>
<name>U2EAF0_9MOLU</name>
<protein>
    <submittedName>
        <fullName evidence="8">Divalent manganese-zinc ABC transporter membrane protein</fullName>
    </submittedName>
</protein>
<dbReference type="GO" id="GO:0055085">
    <property type="term" value="P:transmembrane transport"/>
    <property type="evidence" value="ECO:0007669"/>
    <property type="project" value="InterPro"/>
</dbReference>
<proteinExistence type="inferred from homology"/>
<keyword evidence="4 7" id="KW-1133">Transmembrane helix</keyword>